<protein>
    <submittedName>
        <fullName evidence="4">Apple domain-containing protein</fullName>
    </submittedName>
</protein>
<gene>
    <name evidence="2" type="ORF">ASIM_LOCUS12405</name>
</gene>
<evidence type="ECO:0000256" key="1">
    <source>
        <dbReference type="SAM" id="Phobius"/>
    </source>
</evidence>
<evidence type="ECO:0000313" key="2">
    <source>
        <dbReference type="EMBL" id="VDK47281.1"/>
    </source>
</evidence>
<organism evidence="4">
    <name type="scientific">Anisakis simplex</name>
    <name type="common">Herring worm</name>
    <dbReference type="NCBI Taxonomy" id="6269"/>
    <lineage>
        <taxon>Eukaryota</taxon>
        <taxon>Metazoa</taxon>
        <taxon>Ecdysozoa</taxon>
        <taxon>Nematoda</taxon>
        <taxon>Chromadorea</taxon>
        <taxon>Rhabditida</taxon>
        <taxon>Spirurina</taxon>
        <taxon>Ascaridomorpha</taxon>
        <taxon>Ascaridoidea</taxon>
        <taxon>Anisakidae</taxon>
        <taxon>Anisakis</taxon>
        <taxon>Anisakis simplex complex</taxon>
    </lineage>
</organism>
<accession>A0A0M3JX82</accession>
<dbReference type="OrthoDB" id="5842248at2759"/>
<reference evidence="2 3" key="2">
    <citation type="submission" date="2018-11" db="EMBL/GenBank/DDBJ databases">
        <authorList>
            <consortium name="Pathogen Informatics"/>
        </authorList>
    </citation>
    <scope>NUCLEOTIDE SEQUENCE [LARGE SCALE GENOMIC DNA]</scope>
</reference>
<dbReference type="AlphaFoldDB" id="A0A0M3JX82"/>
<evidence type="ECO:0000313" key="4">
    <source>
        <dbReference type="WBParaSite" id="ASIM_0001293901-mRNA-1"/>
    </source>
</evidence>
<sequence length="140" mass="15594">HISGIYHYDNLTDCEAACEVKCEATQVIRNDVEERQQYSCKQRKPPLVNRLVDLSSSGTMSVLVVAAVLFIGLIMILCCCCCRCCRLCCNDNKKQRTAAASAKSSRTNAHNSSNDPLVDNGEFREVLDSKDIGYLKREVI</sequence>
<keyword evidence="1" id="KW-1133">Transmembrane helix</keyword>
<dbReference type="EMBL" id="UYRR01031182">
    <property type="protein sequence ID" value="VDK47281.1"/>
    <property type="molecule type" value="Genomic_DNA"/>
</dbReference>
<feature type="transmembrane region" description="Helical" evidence="1">
    <location>
        <begin position="51"/>
        <end position="77"/>
    </location>
</feature>
<keyword evidence="1" id="KW-0472">Membrane</keyword>
<proteinExistence type="predicted"/>
<reference evidence="4" key="1">
    <citation type="submission" date="2017-02" db="UniProtKB">
        <authorList>
            <consortium name="WormBaseParasite"/>
        </authorList>
    </citation>
    <scope>IDENTIFICATION</scope>
</reference>
<keyword evidence="3" id="KW-1185">Reference proteome</keyword>
<dbReference type="WBParaSite" id="ASIM_0001293901-mRNA-1">
    <property type="protein sequence ID" value="ASIM_0001293901-mRNA-1"/>
    <property type="gene ID" value="ASIM_0001293901"/>
</dbReference>
<dbReference type="Proteomes" id="UP000267096">
    <property type="component" value="Unassembled WGS sequence"/>
</dbReference>
<keyword evidence="1" id="KW-0812">Transmembrane</keyword>
<evidence type="ECO:0000313" key="3">
    <source>
        <dbReference type="Proteomes" id="UP000267096"/>
    </source>
</evidence>
<name>A0A0M3JX82_ANISI</name>